<proteinExistence type="predicted"/>
<evidence type="ECO:0000259" key="1">
    <source>
        <dbReference type="Pfam" id="PF08818"/>
    </source>
</evidence>
<dbReference type="EMBL" id="WWNE01000012">
    <property type="protein sequence ID" value="NBG66942.1"/>
    <property type="molecule type" value="Genomic_DNA"/>
</dbReference>
<dbReference type="InterPro" id="IPR014922">
    <property type="entry name" value="YdhG-like"/>
</dbReference>
<evidence type="ECO:0000313" key="3">
    <source>
        <dbReference type="Proteomes" id="UP000470771"/>
    </source>
</evidence>
<dbReference type="Gene3D" id="3.90.1150.200">
    <property type="match status" value="1"/>
</dbReference>
<protein>
    <submittedName>
        <fullName evidence="2">DUF1801 domain-containing protein</fullName>
    </submittedName>
</protein>
<accession>A0A6N9NM36</accession>
<dbReference type="AlphaFoldDB" id="A0A6N9NM36"/>
<dbReference type="Proteomes" id="UP000470771">
    <property type="component" value="Unassembled WGS sequence"/>
</dbReference>
<evidence type="ECO:0000313" key="2">
    <source>
        <dbReference type="EMBL" id="NBG66942.1"/>
    </source>
</evidence>
<keyword evidence="3" id="KW-1185">Reference proteome</keyword>
<feature type="domain" description="YdhG-like" evidence="1">
    <location>
        <begin position="16"/>
        <end position="109"/>
    </location>
</feature>
<gene>
    <name evidence="2" type="ORF">GQN54_12510</name>
</gene>
<dbReference type="Pfam" id="PF08818">
    <property type="entry name" value="DUF1801"/>
    <property type="match status" value="1"/>
</dbReference>
<reference evidence="2 3" key="1">
    <citation type="submission" date="2019-12" db="EMBL/GenBank/DDBJ databases">
        <authorList>
            <person name="Zhao J."/>
        </authorList>
    </citation>
    <scope>NUCLEOTIDE SEQUENCE [LARGE SCALE GENOMIC DNA]</scope>
    <source>
        <strain evidence="2 3">S-15</strain>
    </source>
</reference>
<dbReference type="SUPFAM" id="SSF159888">
    <property type="entry name" value="YdhG-like"/>
    <property type="match status" value="1"/>
</dbReference>
<comment type="caution">
    <text evidence="2">The sequence shown here is derived from an EMBL/GenBank/DDBJ whole genome shotgun (WGS) entry which is preliminary data.</text>
</comment>
<name>A0A6N9NM36_9FLAO</name>
<organism evidence="2 3">
    <name type="scientific">Acidiluteibacter ferrifornacis</name>
    <dbReference type="NCBI Taxonomy" id="2692424"/>
    <lineage>
        <taxon>Bacteria</taxon>
        <taxon>Pseudomonadati</taxon>
        <taxon>Bacteroidota</taxon>
        <taxon>Flavobacteriia</taxon>
        <taxon>Flavobacteriales</taxon>
        <taxon>Cryomorphaceae</taxon>
        <taxon>Acidiluteibacter</taxon>
    </lineage>
</organism>
<sequence length="114" mass="13775">MRELDYFYDQQEEPLKSCFLALRTIISDAHPALTEEWKYKLPFFYLNKKMFCYLWKDKVTQDAYVSFADGFRMNHPALESGDRKRFKIYRINPNKDINIIELNEILAQAFKLYT</sequence>
<dbReference type="RefSeq" id="WP_160633895.1">
    <property type="nucleotide sequence ID" value="NZ_WWNE01000012.1"/>
</dbReference>